<proteinExistence type="inferred from homology"/>
<evidence type="ECO:0000256" key="4">
    <source>
        <dbReference type="ARBA" id="ARBA00022692"/>
    </source>
</evidence>
<keyword evidence="4 8" id="KW-0812">Transmembrane</keyword>
<keyword evidence="5 8" id="KW-1133">Transmembrane helix</keyword>
<evidence type="ECO:0000313" key="11">
    <source>
        <dbReference type="Proteomes" id="UP001521116"/>
    </source>
</evidence>
<feature type="transmembrane region" description="Helical" evidence="8">
    <location>
        <begin position="157"/>
        <end position="176"/>
    </location>
</feature>
<keyword evidence="6" id="KW-0406">Ion transport</keyword>
<comment type="caution">
    <text evidence="10">The sequence shown here is derived from an EMBL/GenBank/DDBJ whole genome shotgun (WGS) entry which is preliminary data.</text>
</comment>
<feature type="transmembrane region" description="Helical" evidence="8">
    <location>
        <begin position="196"/>
        <end position="212"/>
    </location>
</feature>
<name>A0ABR3SJB7_9PEZI</name>
<feature type="domain" description="Sodium/calcium exchanger membrane region" evidence="9">
    <location>
        <begin position="125"/>
        <end position="263"/>
    </location>
</feature>
<dbReference type="EMBL" id="JAJVDC020000153">
    <property type="protein sequence ID" value="KAL1621327.1"/>
    <property type="molecule type" value="Genomic_DNA"/>
</dbReference>
<keyword evidence="3" id="KW-0813">Transport</keyword>
<organism evidence="10 11">
    <name type="scientific">Neofusicoccum ribis</name>
    <dbReference type="NCBI Taxonomy" id="45134"/>
    <lineage>
        <taxon>Eukaryota</taxon>
        <taxon>Fungi</taxon>
        <taxon>Dikarya</taxon>
        <taxon>Ascomycota</taxon>
        <taxon>Pezizomycotina</taxon>
        <taxon>Dothideomycetes</taxon>
        <taxon>Dothideomycetes incertae sedis</taxon>
        <taxon>Botryosphaeriales</taxon>
        <taxon>Botryosphaeriaceae</taxon>
        <taxon>Neofusicoccum</taxon>
    </lineage>
</organism>
<dbReference type="Gene3D" id="1.20.1420.30">
    <property type="entry name" value="NCX, central ion-binding region"/>
    <property type="match status" value="1"/>
</dbReference>
<dbReference type="InterPro" id="IPR004837">
    <property type="entry name" value="NaCa_Exmemb"/>
</dbReference>
<comment type="similarity">
    <text evidence="2">Belongs to the Ca(2+):cation antiporter (CaCA) (TC 2.A.19) family.</text>
</comment>
<dbReference type="InterPro" id="IPR004713">
    <property type="entry name" value="CaH_exchang"/>
</dbReference>
<dbReference type="PANTHER" id="PTHR31503">
    <property type="entry name" value="VACUOLAR CALCIUM ION TRANSPORTER"/>
    <property type="match status" value="1"/>
</dbReference>
<reference evidence="10 11" key="1">
    <citation type="submission" date="2024-02" db="EMBL/GenBank/DDBJ databases">
        <title>De novo assembly and annotation of 12 fungi associated with fruit tree decline syndrome in Ontario, Canada.</title>
        <authorList>
            <person name="Sulman M."/>
            <person name="Ellouze W."/>
            <person name="Ilyukhin E."/>
        </authorList>
    </citation>
    <scope>NUCLEOTIDE SEQUENCE [LARGE SCALE GENOMIC DNA]</scope>
    <source>
        <strain evidence="10 11">M1-105</strain>
    </source>
</reference>
<evidence type="ECO:0000256" key="1">
    <source>
        <dbReference type="ARBA" id="ARBA00004127"/>
    </source>
</evidence>
<evidence type="ECO:0000256" key="6">
    <source>
        <dbReference type="ARBA" id="ARBA00023065"/>
    </source>
</evidence>
<keyword evidence="11" id="KW-1185">Reference proteome</keyword>
<feature type="transmembrane region" description="Helical" evidence="8">
    <location>
        <begin position="43"/>
        <end position="62"/>
    </location>
</feature>
<dbReference type="Proteomes" id="UP001521116">
    <property type="component" value="Unassembled WGS sequence"/>
</dbReference>
<evidence type="ECO:0000256" key="8">
    <source>
        <dbReference type="SAM" id="Phobius"/>
    </source>
</evidence>
<evidence type="ECO:0000313" key="10">
    <source>
        <dbReference type="EMBL" id="KAL1621327.1"/>
    </source>
</evidence>
<evidence type="ECO:0000256" key="5">
    <source>
        <dbReference type="ARBA" id="ARBA00022989"/>
    </source>
</evidence>
<dbReference type="PANTHER" id="PTHR31503:SF20">
    <property type="entry name" value="CA(2+)_H(+) EXCHANGER, PUTATIVE (EUROFUNG)-RELATED"/>
    <property type="match status" value="1"/>
</dbReference>
<evidence type="ECO:0000256" key="7">
    <source>
        <dbReference type="ARBA" id="ARBA00023136"/>
    </source>
</evidence>
<evidence type="ECO:0000256" key="2">
    <source>
        <dbReference type="ARBA" id="ARBA00008170"/>
    </source>
</evidence>
<evidence type="ECO:0000256" key="3">
    <source>
        <dbReference type="ARBA" id="ARBA00022448"/>
    </source>
</evidence>
<keyword evidence="7 8" id="KW-0472">Membrane</keyword>
<gene>
    <name evidence="10" type="ORF">SLS56_009267</name>
</gene>
<comment type="subcellular location">
    <subcellularLocation>
        <location evidence="1">Endomembrane system</location>
        <topology evidence="1">Multi-pass membrane protein</topology>
    </subcellularLocation>
</comment>
<dbReference type="InterPro" id="IPR044880">
    <property type="entry name" value="NCX_ion-bd_dom_sf"/>
</dbReference>
<sequence length="266" mass="29301">MPPLSPDTIKHVHSADAALFKRKSYEISEQQEEKPSLGRNSRGSSIIILVSYVLWLVFQTVAHKRMFDKTSEPSKLWNAPLEPGKSHEGLAVTVHGFNLPSKQEEDDDAEEEQIPVLTSWGGGITTVVATVLIGFHSEFATNSIQGLRQRANISQKFVGLVILPILSFDPSAVAVAMKDKMDLSISFTLEKCMQTSLLVVPFVIIIAWGMVIDDMTLEFDGFSTASLFASNLIVSYVVQAGRSNWLTGALLIKIYLIIALAAFFIE</sequence>
<protein>
    <recommendedName>
        <fullName evidence="9">Sodium/calcium exchanger membrane region domain-containing protein</fullName>
    </recommendedName>
</protein>
<accession>A0ABR3SJB7</accession>
<evidence type="ECO:0000259" key="9">
    <source>
        <dbReference type="Pfam" id="PF01699"/>
    </source>
</evidence>
<dbReference type="Pfam" id="PF01699">
    <property type="entry name" value="Na_Ca_ex"/>
    <property type="match status" value="1"/>
</dbReference>
<feature type="transmembrane region" description="Helical" evidence="8">
    <location>
        <begin position="245"/>
        <end position="265"/>
    </location>
</feature>